<evidence type="ECO:0000259" key="2">
    <source>
        <dbReference type="Pfam" id="PF21683"/>
    </source>
</evidence>
<dbReference type="InterPro" id="IPR054034">
    <property type="entry name" value="NMB1110-like_C"/>
</dbReference>
<keyword evidence="8" id="KW-1185">Reference proteome</keyword>
<evidence type="ECO:0000313" key="6">
    <source>
        <dbReference type="EMBL" id="QNT58884.1"/>
    </source>
</evidence>
<protein>
    <submittedName>
        <fullName evidence="7">Phage late control protein D family protein</fullName>
    </submittedName>
</protein>
<dbReference type="InterPro" id="IPR049354">
    <property type="entry name" value="GpP-like_N"/>
</dbReference>
<feature type="domain" description="Baseplate hub protein gp44-like N-terminal" evidence="2">
    <location>
        <begin position="11"/>
        <end position="93"/>
    </location>
</feature>
<dbReference type="InterPro" id="IPR054482">
    <property type="entry name" value="NMB1110-like_3rd"/>
</dbReference>
<dbReference type="KEGG" id="nmus:H7A79_0332"/>
<dbReference type="EMBL" id="CP060414">
    <property type="protein sequence ID" value="QNT58884.1"/>
    <property type="molecule type" value="Genomic_DNA"/>
</dbReference>
<dbReference type="InterPro" id="IPR023399">
    <property type="entry name" value="Baseplate-like_2-layer_sand"/>
</dbReference>
<dbReference type="KEGG" id="nmus:H7A79_1099"/>
<dbReference type="Proteomes" id="UP000516412">
    <property type="component" value="Chromosome"/>
</dbReference>
<evidence type="ECO:0000259" key="5">
    <source>
        <dbReference type="Pfam" id="PF22630"/>
    </source>
</evidence>
<dbReference type="PIRSF" id="PIRSF004440">
    <property type="entry name" value="GpP"/>
    <property type="match status" value="1"/>
</dbReference>
<feature type="domain" description="Baseplate hub protein gp44/GpP-like second" evidence="4">
    <location>
        <begin position="95"/>
        <end position="177"/>
    </location>
</feature>
<organism evidence="7 8">
    <name type="scientific">Neisseria musculi</name>
    <dbReference type="NCBI Taxonomy" id="1815583"/>
    <lineage>
        <taxon>Bacteria</taxon>
        <taxon>Pseudomonadati</taxon>
        <taxon>Pseudomonadota</taxon>
        <taxon>Betaproteobacteria</taxon>
        <taxon>Neisseriales</taxon>
        <taxon>Neisseriaceae</taxon>
        <taxon>Neisseria</taxon>
    </lineage>
</organism>
<accession>A0A7H1MCS2</accession>
<feature type="region of interest" description="Disordered" evidence="1">
    <location>
        <begin position="340"/>
        <end position="384"/>
    </location>
</feature>
<dbReference type="Pfam" id="PF21683">
    <property type="entry name" value="GpP-like_1st"/>
    <property type="match status" value="1"/>
</dbReference>
<dbReference type="Gene3D" id="3.30.1920.10">
    <property type="entry name" value="Baseplate protein-like domains - 2 layer sandwich fold"/>
    <property type="match status" value="1"/>
</dbReference>
<reference evidence="8" key="1">
    <citation type="submission" date="2020-09" db="EMBL/GenBank/DDBJ databases">
        <title>Complete Genome Sequence of mouse commensal type strain Neisseria musculi.</title>
        <authorList>
            <person name="Thapa E."/>
            <person name="Aluvathingal J."/>
            <person name="Nadendla S."/>
            <person name="Mehta A."/>
            <person name="Tettelin H."/>
            <person name="Weyand N.J."/>
        </authorList>
    </citation>
    <scope>NUCLEOTIDE SEQUENCE [LARGE SCALE GENOMIC DNA]</scope>
    <source>
        <strain evidence="6 8">NW831</strain>
    </source>
</reference>
<gene>
    <name evidence="7" type="ORF">H7A79_0332</name>
    <name evidence="6" type="ORF">H7A79_1099</name>
</gene>
<dbReference type="AlphaFoldDB" id="A0A7H1MCS2"/>
<feature type="domain" description="Tail protein NMB1110-like third" evidence="5">
    <location>
        <begin position="212"/>
        <end position="270"/>
    </location>
</feature>
<evidence type="ECO:0000313" key="8">
    <source>
        <dbReference type="Proteomes" id="UP000516412"/>
    </source>
</evidence>
<proteinExistence type="predicted"/>
<feature type="compositionally biased region" description="Basic residues" evidence="1">
    <location>
        <begin position="354"/>
        <end position="372"/>
    </location>
</feature>
<dbReference type="Gene3D" id="2.30.300.10">
    <property type="entry name" value="Baseplate protein-like domain - beta roll fold"/>
    <property type="match status" value="1"/>
</dbReference>
<dbReference type="EMBL" id="CP060414">
    <property type="protein sequence ID" value="QNT59437.1"/>
    <property type="molecule type" value="Genomic_DNA"/>
</dbReference>
<evidence type="ECO:0000259" key="3">
    <source>
        <dbReference type="Pfam" id="PF22174"/>
    </source>
</evidence>
<evidence type="ECO:0000313" key="7">
    <source>
        <dbReference type="EMBL" id="QNT59437.1"/>
    </source>
</evidence>
<dbReference type="RefSeq" id="WP_187000881.1">
    <property type="nucleotide sequence ID" value="NZ_CP060414.2"/>
</dbReference>
<dbReference type="InterPro" id="IPR026276">
    <property type="entry name" value="Baseplate_GpP"/>
</dbReference>
<evidence type="ECO:0000256" key="1">
    <source>
        <dbReference type="SAM" id="MobiDB-lite"/>
    </source>
</evidence>
<evidence type="ECO:0000259" key="4">
    <source>
        <dbReference type="Pfam" id="PF22255"/>
    </source>
</evidence>
<dbReference type="Gene3D" id="3.55.50.10">
    <property type="entry name" value="Baseplate protein-like domains"/>
    <property type="match status" value="1"/>
</dbReference>
<name>A0A7H1MCS2_9NEIS</name>
<dbReference type="Pfam" id="PF22255">
    <property type="entry name" value="Gp44-like_2nd"/>
    <property type="match status" value="1"/>
</dbReference>
<sequence>MQNNSYGHTTAVRIGGKEHRDWESYDIDSDFLIPADGFDFAIGLPYGAAEIPDLSGETCEVVIDGQTVMTGIVDSQHHDKRKGSRSLRLSGRDYAGLLVDCSAVQLNVKGMTVLDAAKKLVAPWPQIKNIRLKAESNPVLDKIDIEPGESVWQALTHIANSVGLHPWMEPDGTLVVGGADYASPPVATLCWSRSDKRRNTESVVLEWSVDNRYSEVVFLAQSHAKSGDSAKHDLKWVYKDPTMTLHKPKTVVVSDADNLAALQKQAKKQLADWRLEGFTLTVTVGGHATRDGVLWQPGQRVHVIDDEHGIDAVFYLMGRRFMLSRGSGTQTELRFKEDGVWTPDAYPKKSEQARKRKGSKKGVTNRKKAGKKQKTETNKTAVFE</sequence>
<dbReference type="SUPFAM" id="SSF69279">
    <property type="entry name" value="Phage tail proteins"/>
    <property type="match status" value="2"/>
</dbReference>
<dbReference type="Pfam" id="PF22174">
    <property type="entry name" value="NMB1110-like_C"/>
    <property type="match status" value="1"/>
</dbReference>
<dbReference type="Pfam" id="PF22630">
    <property type="entry name" value="NMB1110_3rd"/>
    <property type="match status" value="1"/>
</dbReference>
<dbReference type="InterPro" id="IPR053981">
    <property type="entry name" value="Gp44/GpP-like_2nd"/>
</dbReference>
<reference evidence="7" key="2">
    <citation type="submission" date="2024-06" db="EMBL/GenBank/DDBJ databases">
        <title>Complete Genome Sequence of mouse commensal type strain Neisseria musculi.</title>
        <authorList>
            <person name="Thapa E."/>
            <person name="Aluvathingal J."/>
            <person name="Nadendla S."/>
            <person name="Mehta A."/>
            <person name="Tettelin H."/>
            <person name="Weyand N.J."/>
        </authorList>
    </citation>
    <scope>NUCLEOTIDE SEQUENCE</scope>
    <source>
        <strain evidence="7 8">NW831</strain>
    </source>
</reference>
<feature type="domain" description="Tail protein NMB1110-like C-terminal" evidence="3">
    <location>
        <begin position="272"/>
        <end position="340"/>
    </location>
</feature>